<dbReference type="InterPro" id="IPR002560">
    <property type="entry name" value="Transposase_DDE"/>
</dbReference>
<sequence length="424" mass="50759">MDNHTRNLLGLTDKHFHFDDDWLEERRYKGVQAQFIKGKLITFPSRCENCGSLEIIRNGSYTTRSQMLKVKEKMTILELKRSRFLCHACGTTFSAKTDLVDDHHQLTKELKHAILMELFENQSRKLIAKKFFVSDGTITRILREATKDYQPNKKYLPTVLCMDEFKSMKSVAGSMSFICVDGTTNKLFTILEDRRLFKLTQYFMRFPRKARLNVKYLVMDMNASYNQLLKKVFPNAEIVTDRFHIVQHINRNFNQLRVQIMNRFRTSRSEDQKKYRRLKRYWKLLLKDSDKLEPLKHHYHRLFKKEMSQTEVIDELLSYSEELRKAYHFVQLLRYSFNKRDNEGFQETLKHIDPTFPKAFKKKFQIFYRYHSGIANAFKVKLSNGATEGLNNKIKLIKRIAFGYRNFYNFRARIYLQQGLIFEK</sequence>
<accession>A0AAW8SY06</accession>
<dbReference type="Pfam" id="PF01610">
    <property type="entry name" value="DDE_Tnp_ISL3"/>
    <property type="match status" value="1"/>
</dbReference>
<evidence type="ECO:0000259" key="2">
    <source>
        <dbReference type="Pfam" id="PF14690"/>
    </source>
</evidence>
<evidence type="ECO:0000259" key="1">
    <source>
        <dbReference type="Pfam" id="PF01610"/>
    </source>
</evidence>
<name>A0AAW8SY06_9ENTE</name>
<comment type="caution">
    <text evidence="3">The sequence shown here is derived from an EMBL/GenBank/DDBJ whole genome shotgun (WGS) entry which is preliminary data.</text>
</comment>
<dbReference type="RefSeq" id="WP_028021292.1">
    <property type="nucleotide sequence ID" value="NZ_CABLCA010000040.1"/>
</dbReference>
<dbReference type="InterPro" id="IPR029261">
    <property type="entry name" value="Transposase_Znf"/>
</dbReference>
<dbReference type="NCBIfam" id="NF033550">
    <property type="entry name" value="transpos_ISL3"/>
    <property type="match status" value="1"/>
</dbReference>
<dbReference type="EMBL" id="JARPXM010000007">
    <property type="protein sequence ID" value="MDT2538193.1"/>
    <property type="molecule type" value="Genomic_DNA"/>
</dbReference>
<dbReference type="PANTHER" id="PTHR33498:SF1">
    <property type="entry name" value="TRANSPOSASE FOR INSERTION SEQUENCE ELEMENT IS1557"/>
    <property type="match status" value="1"/>
</dbReference>
<dbReference type="Pfam" id="PF14690">
    <property type="entry name" value="Zn_ribbon_ISL3"/>
    <property type="match status" value="1"/>
</dbReference>
<gene>
    <name evidence="3" type="ORF">P7D78_08655</name>
</gene>
<feature type="domain" description="Transposase IS204/IS1001/IS1096/IS1165 DDE" evidence="1">
    <location>
        <begin position="160"/>
        <end position="414"/>
    </location>
</feature>
<organism evidence="3 4">
    <name type="scientific">Enterococcus raffinosus</name>
    <dbReference type="NCBI Taxonomy" id="71452"/>
    <lineage>
        <taxon>Bacteria</taxon>
        <taxon>Bacillati</taxon>
        <taxon>Bacillota</taxon>
        <taxon>Bacilli</taxon>
        <taxon>Lactobacillales</taxon>
        <taxon>Enterococcaceae</taxon>
        <taxon>Enterococcus</taxon>
    </lineage>
</organism>
<dbReference type="PANTHER" id="PTHR33498">
    <property type="entry name" value="TRANSPOSASE FOR INSERTION SEQUENCE ELEMENT IS1557"/>
    <property type="match status" value="1"/>
</dbReference>
<dbReference type="InterPro" id="IPR047951">
    <property type="entry name" value="Transpos_ISL3"/>
</dbReference>
<reference evidence="3" key="1">
    <citation type="submission" date="2023-03" db="EMBL/GenBank/DDBJ databases">
        <authorList>
            <person name="Shen W."/>
            <person name="Cai J."/>
        </authorList>
    </citation>
    <scope>NUCLEOTIDE SEQUENCE</scope>
    <source>
        <strain evidence="3">B646-2</strain>
    </source>
</reference>
<proteinExistence type="predicted"/>
<dbReference type="AlphaFoldDB" id="A0AAW8SY06"/>
<protein>
    <submittedName>
        <fullName evidence="3">ISL3 family transposase</fullName>
    </submittedName>
</protein>
<evidence type="ECO:0000313" key="4">
    <source>
        <dbReference type="Proteomes" id="UP001249240"/>
    </source>
</evidence>
<feature type="domain" description="Transposase IS204/IS1001/IS1096/IS1165 zinc-finger" evidence="2">
    <location>
        <begin position="44"/>
        <end position="89"/>
    </location>
</feature>
<evidence type="ECO:0000313" key="3">
    <source>
        <dbReference type="EMBL" id="MDT2538193.1"/>
    </source>
</evidence>
<dbReference type="Proteomes" id="UP001249240">
    <property type="component" value="Unassembled WGS sequence"/>
</dbReference>